<evidence type="ECO:0000313" key="8">
    <source>
        <dbReference type="EMBL" id="KAK9832809.1"/>
    </source>
</evidence>
<keyword evidence="6 7" id="KW-0472">Membrane</keyword>
<evidence type="ECO:0008006" key="10">
    <source>
        <dbReference type="Google" id="ProtNLM"/>
    </source>
</evidence>
<comment type="subcellular location">
    <subcellularLocation>
        <location evidence="1">Mitochondrion inner membrane</location>
        <topology evidence="1">Multi-pass membrane protein</topology>
    </subcellularLocation>
</comment>
<organism evidence="8 9">
    <name type="scientific">Elliptochloris bilobata</name>
    <dbReference type="NCBI Taxonomy" id="381761"/>
    <lineage>
        <taxon>Eukaryota</taxon>
        <taxon>Viridiplantae</taxon>
        <taxon>Chlorophyta</taxon>
        <taxon>core chlorophytes</taxon>
        <taxon>Trebouxiophyceae</taxon>
        <taxon>Trebouxiophyceae incertae sedis</taxon>
        <taxon>Elliptochloris clade</taxon>
        <taxon>Elliptochloris</taxon>
    </lineage>
</organism>
<evidence type="ECO:0000256" key="1">
    <source>
        <dbReference type="ARBA" id="ARBA00004448"/>
    </source>
</evidence>
<gene>
    <name evidence="8" type="ORF">WJX81_003191</name>
</gene>
<dbReference type="GO" id="GO:0006120">
    <property type="term" value="P:mitochondrial electron transport, NADH to ubiquinone"/>
    <property type="evidence" value="ECO:0007669"/>
    <property type="project" value="InterPro"/>
</dbReference>
<evidence type="ECO:0000313" key="9">
    <source>
        <dbReference type="Proteomes" id="UP001445335"/>
    </source>
</evidence>
<evidence type="ECO:0000256" key="5">
    <source>
        <dbReference type="ARBA" id="ARBA00023128"/>
    </source>
</evidence>
<evidence type="ECO:0000256" key="7">
    <source>
        <dbReference type="SAM" id="Phobius"/>
    </source>
</evidence>
<accession>A0AAW1RGH2</accession>
<dbReference type="Pfam" id="PF02466">
    <property type="entry name" value="Tim17"/>
    <property type="match status" value="1"/>
</dbReference>
<proteinExistence type="predicted"/>
<dbReference type="AlphaFoldDB" id="A0AAW1RGH2"/>
<evidence type="ECO:0000256" key="6">
    <source>
        <dbReference type="ARBA" id="ARBA00023136"/>
    </source>
</evidence>
<evidence type="ECO:0000256" key="4">
    <source>
        <dbReference type="ARBA" id="ARBA00022989"/>
    </source>
</evidence>
<dbReference type="PANTHER" id="PTHR21382:SF1">
    <property type="entry name" value="NADH DEHYDROGENASE [UBIQUINONE] 1 ALPHA SUBCOMPLEX SUBUNIT 11"/>
    <property type="match status" value="1"/>
</dbReference>
<keyword evidence="2 7" id="KW-0812">Transmembrane</keyword>
<evidence type="ECO:0000256" key="2">
    <source>
        <dbReference type="ARBA" id="ARBA00022692"/>
    </source>
</evidence>
<keyword evidence="5" id="KW-0496">Mitochondrion</keyword>
<sequence>MVASHGPDDCVQRFINSTAFGGAAGVFFGAVTANWTDTLAIVDNNAWPAFKRVGRLMGQYGLMMAAIAAAFTATDCMVEGLRRKNDAWNGVFGGFAAGAVLGLRAKRVSFGVGSGVALALSSVICDITGGKLSGKPLVNDGATPVKPIFPFPRAQPSHED</sequence>
<comment type="caution">
    <text evidence="8">The sequence shown here is derived from an EMBL/GenBank/DDBJ whole genome shotgun (WGS) entry which is preliminary data.</text>
</comment>
<dbReference type="InterPro" id="IPR039205">
    <property type="entry name" value="NDUFA11"/>
</dbReference>
<dbReference type="EMBL" id="JALJOU010000038">
    <property type="protein sequence ID" value="KAK9832809.1"/>
    <property type="molecule type" value="Genomic_DNA"/>
</dbReference>
<reference evidence="8 9" key="1">
    <citation type="journal article" date="2024" name="Nat. Commun.">
        <title>Phylogenomics reveals the evolutionary origins of lichenization in chlorophyte algae.</title>
        <authorList>
            <person name="Puginier C."/>
            <person name="Libourel C."/>
            <person name="Otte J."/>
            <person name="Skaloud P."/>
            <person name="Haon M."/>
            <person name="Grisel S."/>
            <person name="Petersen M."/>
            <person name="Berrin J.G."/>
            <person name="Delaux P.M."/>
            <person name="Dal Grande F."/>
            <person name="Keller J."/>
        </authorList>
    </citation>
    <scope>NUCLEOTIDE SEQUENCE [LARGE SCALE GENOMIC DNA]</scope>
    <source>
        <strain evidence="8 9">SAG 245.80</strain>
    </source>
</reference>
<keyword evidence="4 7" id="KW-1133">Transmembrane helix</keyword>
<feature type="transmembrane region" description="Helical" evidence="7">
    <location>
        <begin position="60"/>
        <end position="81"/>
    </location>
</feature>
<keyword evidence="9" id="KW-1185">Reference proteome</keyword>
<dbReference type="GO" id="GO:0005743">
    <property type="term" value="C:mitochondrial inner membrane"/>
    <property type="evidence" value="ECO:0007669"/>
    <property type="project" value="UniProtKB-SubCell"/>
</dbReference>
<keyword evidence="3" id="KW-0999">Mitochondrion inner membrane</keyword>
<name>A0AAW1RGH2_9CHLO</name>
<dbReference type="GO" id="GO:0045271">
    <property type="term" value="C:respiratory chain complex I"/>
    <property type="evidence" value="ECO:0007669"/>
    <property type="project" value="InterPro"/>
</dbReference>
<protein>
    <recommendedName>
        <fullName evidence="10">NADH-ubiquinone oxidoreductase subunit B14.7</fullName>
    </recommendedName>
</protein>
<evidence type="ECO:0000256" key="3">
    <source>
        <dbReference type="ARBA" id="ARBA00022792"/>
    </source>
</evidence>
<dbReference type="PANTHER" id="PTHR21382">
    <property type="entry name" value="NADH-UBIQUINONE OXIDOREDUCTASE SUBUNIT"/>
    <property type="match status" value="1"/>
</dbReference>
<dbReference type="Proteomes" id="UP001445335">
    <property type="component" value="Unassembled WGS sequence"/>
</dbReference>